<dbReference type="Proteomes" id="UP001595843">
    <property type="component" value="Unassembled WGS sequence"/>
</dbReference>
<dbReference type="InterPro" id="IPR051012">
    <property type="entry name" value="CellSynth/LPSAsmb/PSIAsmb"/>
</dbReference>
<organism evidence="3 4">
    <name type="scientific">Salinithrix halophila</name>
    <dbReference type="NCBI Taxonomy" id="1485204"/>
    <lineage>
        <taxon>Bacteria</taxon>
        <taxon>Bacillati</taxon>
        <taxon>Bacillota</taxon>
        <taxon>Bacilli</taxon>
        <taxon>Bacillales</taxon>
        <taxon>Thermoactinomycetaceae</taxon>
        <taxon>Salinithrix</taxon>
    </lineage>
</organism>
<gene>
    <name evidence="3" type="ORF">ACFOUO_09480</name>
</gene>
<proteinExistence type="predicted"/>
<dbReference type="PANTHER" id="PTHR45586:SF1">
    <property type="entry name" value="LIPOPOLYSACCHARIDE ASSEMBLY PROTEIN B"/>
    <property type="match status" value="1"/>
</dbReference>
<accession>A0ABV8JEN4</accession>
<keyword evidence="2" id="KW-0802">TPR repeat</keyword>
<dbReference type="InterPro" id="IPR019734">
    <property type="entry name" value="TPR_rpt"/>
</dbReference>
<evidence type="ECO:0000256" key="2">
    <source>
        <dbReference type="ARBA" id="ARBA00022803"/>
    </source>
</evidence>
<dbReference type="PANTHER" id="PTHR45586">
    <property type="entry name" value="TPR REPEAT-CONTAINING PROTEIN PA4667"/>
    <property type="match status" value="1"/>
</dbReference>
<evidence type="ECO:0000313" key="3">
    <source>
        <dbReference type="EMBL" id="MFC4077044.1"/>
    </source>
</evidence>
<evidence type="ECO:0000256" key="1">
    <source>
        <dbReference type="ARBA" id="ARBA00022737"/>
    </source>
</evidence>
<dbReference type="SMART" id="SM00028">
    <property type="entry name" value="TPR"/>
    <property type="match status" value="4"/>
</dbReference>
<evidence type="ECO:0000313" key="4">
    <source>
        <dbReference type="Proteomes" id="UP001595843"/>
    </source>
</evidence>
<sequence>MTGSGTVEKMEASYPEKRLPYPRDAEMDANLTQCYELVRNKLEKKKFAEALNAVEELLEHDPFHGEGLMLNAEILKRMGKVAEARAAYMRALEEHPDSSLAYRELGHFLLFQEEKLAMAETHLLNGLAINPQDAFAHVLLAEIYTRTNRARQALLHLEIAVRYPMEDIRFYELFAKLVTRICEDGIETDHLQTALVNNAGSRARNQFKRAMRAQKRENRAKPAFAEVIRRVWSKG</sequence>
<dbReference type="EMBL" id="JBHSAP010000009">
    <property type="protein sequence ID" value="MFC4077044.1"/>
    <property type="molecule type" value="Genomic_DNA"/>
</dbReference>
<reference evidence="4" key="1">
    <citation type="journal article" date="2019" name="Int. J. Syst. Evol. Microbiol.">
        <title>The Global Catalogue of Microorganisms (GCM) 10K type strain sequencing project: providing services to taxonomists for standard genome sequencing and annotation.</title>
        <authorList>
            <consortium name="The Broad Institute Genomics Platform"/>
            <consortium name="The Broad Institute Genome Sequencing Center for Infectious Disease"/>
            <person name="Wu L."/>
            <person name="Ma J."/>
        </authorList>
    </citation>
    <scope>NUCLEOTIDE SEQUENCE [LARGE SCALE GENOMIC DNA]</scope>
    <source>
        <strain evidence="4">IBRC-M 10813</strain>
    </source>
</reference>
<dbReference type="RefSeq" id="WP_380704521.1">
    <property type="nucleotide sequence ID" value="NZ_JBHSAP010000009.1"/>
</dbReference>
<comment type="caution">
    <text evidence="3">The sequence shown here is derived from an EMBL/GenBank/DDBJ whole genome shotgun (WGS) entry which is preliminary data.</text>
</comment>
<dbReference type="SUPFAM" id="SSF48452">
    <property type="entry name" value="TPR-like"/>
    <property type="match status" value="1"/>
</dbReference>
<keyword evidence="4" id="KW-1185">Reference proteome</keyword>
<keyword evidence="1" id="KW-0677">Repeat</keyword>
<dbReference type="InterPro" id="IPR011990">
    <property type="entry name" value="TPR-like_helical_dom_sf"/>
</dbReference>
<dbReference type="Gene3D" id="1.25.40.10">
    <property type="entry name" value="Tetratricopeptide repeat domain"/>
    <property type="match status" value="1"/>
</dbReference>
<dbReference type="Pfam" id="PF14559">
    <property type="entry name" value="TPR_19"/>
    <property type="match status" value="1"/>
</dbReference>
<protein>
    <submittedName>
        <fullName evidence="3">Tetratricopeptide repeat protein</fullName>
    </submittedName>
</protein>
<name>A0ABV8JEN4_9BACL</name>